<dbReference type="EMBL" id="KC612602">
    <property type="protein sequence ID" value="AGH60033.1"/>
    <property type="molecule type" value="Genomic_DNA"/>
</dbReference>
<dbReference type="Pfam" id="PF13206">
    <property type="entry name" value="VSG_B"/>
    <property type="match status" value="1"/>
</dbReference>
<feature type="domain" description="Trypanosome variant surface glycoprotein B-type N-terminal" evidence="12">
    <location>
        <begin position="80"/>
        <end position="349"/>
    </location>
</feature>
<feature type="domain" description="Trypanosome variant surface glycoprotein C-terminal" evidence="11">
    <location>
        <begin position="390"/>
        <end position="473"/>
    </location>
</feature>
<dbReference type="GO" id="GO:0098552">
    <property type="term" value="C:side of membrane"/>
    <property type="evidence" value="ECO:0007669"/>
    <property type="project" value="UniProtKB-KW"/>
</dbReference>
<reference evidence="13" key="1">
    <citation type="submission" date="2013-02" db="EMBL/GenBank/DDBJ databases">
        <authorList>
            <person name="Cross G.A.M."/>
            <person name="Kim H.-S."/>
            <person name="Wickstead B."/>
        </authorList>
    </citation>
    <scope>NUCLEOTIDE SEQUENCE</scope>
    <source>
        <strain evidence="13">Lister 427</strain>
    </source>
</reference>
<feature type="compositionally biased region" description="Basic and acidic residues" evidence="9">
    <location>
        <begin position="389"/>
        <end position="416"/>
    </location>
</feature>
<name>M4SUK5_9TRYP</name>
<keyword evidence="8" id="KW-0449">Lipoprotein</keyword>
<keyword evidence="3" id="KW-1003">Cell membrane</keyword>
<evidence type="ECO:0000256" key="4">
    <source>
        <dbReference type="ARBA" id="ARBA00022622"/>
    </source>
</evidence>
<keyword evidence="4" id="KW-0336">GPI-anchor</keyword>
<feature type="region of interest" description="Disordered" evidence="9">
    <location>
        <begin position="369"/>
        <end position="416"/>
    </location>
</feature>
<feature type="region of interest" description="Disordered" evidence="9">
    <location>
        <begin position="443"/>
        <end position="467"/>
    </location>
</feature>
<evidence type="ECO:0000259" key="12">
    <source>
        <dbReference type="Pfam" id="PF13206"/>
    </source>
</evidence>
<dbReference type="InterPro" id="IPR019609">
    <property type="entry name" value="Variant_surf_glycoprt_trypan_C"/>
</dbReference>
<evidence type="ECO:0000256" key="7">
    <source>
        <dbReference type="ARBA" id="ARBA00023180"/>
    </source>
</evidence>
<organism evidence="13">
    <name type="scientific">Trypanosoma brucei</name>
    <dbReference type="NCBI Taxonomy" id="5691"/>
    <lineage>
        <taxon>Eukaryota</taxon>
        <taxon>Discoba</taxon>
        <taxon>Euglenozoa</taxon>
        <taxon>Kinetoplastea</taxon>
        <taxon>Metakinetoplastina</taxon>
        <taxon>Trypanosomatida</taxon>
        <taxon>Trypanosomatidae</taxon>
        <taxon>Trypanosoma</taxon>
    </lineage>
</organism>
<keyword evidence="5 10" id="KW-0732">Signal</keyword>
<dbReference type="Gene3D" id="4.10.110.20">
    <property type="entry name" value="Variant surface glycoprotein MITAT 1.2, VSG 221, C-terminal domain"/>
    <property type="match status" value="1"/>
</dbReference>
<protein>
    <submittedName>
        <fullName evidence="13">Variant surface glycoprotein 1093</fullName>
    </submittedName>
    <submittedName>
        <fullName evidence="14">Variant surface glycoprotein 1125.1100</fullName>
    </submittedName>
</protein>
<evidence type="ECO:0000256" key="10">
    <source>
        <dbReference type="SAM" id="SignalP"/>
    </source>
</evidence>
<evidence type="ECO:0000259" key="11">
    <source>
        <dbReference type="Pfam" id="PF10659"/>
    </source>
</evidence>
<dbReference type="AlphaFoldDB" id="M4SUK5"/>
<dbReference type="EMBL" id="KX699408">
    <property type="protein sequence ID" value="APD73364.1"/>
    <property type="molecule type" value="Genomic_DNA"/>
</dbReference>
<evidence type="ECO:0000256" key="8">
    <source>
        <dbReference type="ARBA" id="ARBA00023288"/>
    </source>
</evidence>
<comment type="subcellular location">
    <subcellularLocation>
        <location evidence="2">Cell membrane</location>
        <topology evidence="2">Lipid-anchor</topology>
        <topology evidence="2">GPI-anchor</topology>
    </subcellularLocation>
</comment>
<dbReference type="Pfam" id="PF10659">
    <property type="entry name" value="Trypan_glycop_C"/>
    <property type="match status" value="1"/>
</dbReference>
<evidence type="ECO:0000313" key="14">
    <source>
        <dbReference type="EMBL" id="APD73364.1"/>
    </source>
</evidence>
<feature type="signal peptide" evidence="10">
    <location>
        <begin position="1"/>
        <end position="16"/>
    </location>
</feature>
<keyword evidence="7" id="KW-0325">Glycoprotein</keyword>
<accession>M4SUK5</accession>
<evidence type="ECO:0000313" key="13">
    <source>
        <dbReference type="EMBL" id="AGH60033.1"/>
    </source>
</evidence>
<comment type="function">
    <text evidence="1">VSG forms a coat on the surface of the parasite. The trypanosome evades the immune response of the host by expressing a series of antigenically distinct VSGs from an estimated 1000 VSG genes.</text>
</comment>
<feature type="compositionally biased region" description="Polar residues" evidence="9">
    <location>
        <begin position="369"/>
        <end position="388"/>
    </location>
</feature>
<evidence type="ECO:0000256" key="2">
    <source>
        <dbReference type="ARBA" id="ARBA00004609"/>
    </source>
</evidence>
<feature type="compositionally biased region" description="Basic and acidic residues" evidence="9">
    <location>
        <begin position="451"/>
        <end position="467"/>
    </location>
</feature>
<dbReference type="InterPro" id="IPR025932">
    <property type="entry name" value="Trypano_VSG_B_N_dom"/>
</dbReference>
<dbReference type="GO" id="GO:0005886">
    <property type="term" value="C:plasma membrane"/>
    <property type="evidence" value="ECO:0007669"/>
    <property type="project" value="UniProtKB-SubCell"/>
</dbReference>
<feature type="chain" id="PRO_5004058334" evidence="10">
    <location>
        <begin position="17"/>
        <end position="482"/>
    </location>
</feature>
<evidence type="ECO:0000256" key="1">
    <source>
        <dbReference type="ARBA" id="ARBA00002523"/>
    </source>
</evidence>
<evidence type="ECO:0000256" key="6">
    <source>
        <dbReference type="ARBA" id="ARBA00023136"/>
    </source>
</evidence>
<keyword evidence="6" id="KW-0472">Membrane</keyword>
<evidence type="ECO:0000256" key="9">
    <source>
        <dbReference type="SAM" id="MobiDB-lite"/>
    </source>
</evidence>
<proteinExistence type="predicted"/>
<reference evidence="14" key="3">
    <citation type="submission" date="2016-08" db="EMBL/GenBank/DDBJ databases">
        <title>VSG repertoire of Trypanosoma brucei EATRO 1125.</title>
        <authorList>
            <person name="Cross G.A."/>
        </authorList>
    </citation>
    <scope>NUCLEOTIDE SEQUENCE</scope>
    <source>
        <strain evidence="14">EATRO 1125</strain>
    </source>
</reference>
<evidence type="ECO:0000256" key="5">
    <source>
        <dbReference type="ARBA" id="ARBA00022729"/>
    </source>
</evidence>
<feature type="non-terminal residue" evidence="13">
    <location>
        <position position="1"/>
    </location>
</feature>
<reference evidence="13" key="2">
    <citation type="journal article" date="2014" name="Mol. Biochem. Parasitol.">
        <title>Capturing the variant surface glycoprotein repertoire (the VSGnome) of Trypanosoma brucei Lister 427.</title>
        <authorList>
            <person name="Cross G.A."/>
            <person name="Kim H.S."/>
            <person name="Wickstead B."/>
        </authorList>
    </citation>
    <scope>NUCLEOTIDE SEQUENCE</scope>
    <source>
        <strain evidence="13">Lister 427</strain>
    </source>
</reference>
<evidence type="ECO:0000256" key="3">
    <source>
        <dbReference type="ARBA" id="ARBA00022475"/>
    </source>
</evidence>
<sequence>VVAVFIALFVIDKTEGTQGDEADNGAEFSAMCRLLRMLQKGFNEATTPITQEMAEVYKDISRAHVLVGSNIDEVKQAIEKNEFGLSSQNVPIPRTPEGQRAAAAVNRTYATATKIKADAEKAAKNRADEAKAANKLLKKAITGSENDINDADTGDGYFANGMQTALFGAQADQTKNCGGAAATNRASAPNIGRSLINDIACLCLAGHSSGKKLCDGATTAVQTDTDFPWQANPTALAAKWTTLMKTCDRQDHFTSKAELTAALSAFKNLIGMNAGTRRGTTPSTDSMYILGLADTTGTGCTGSDKQTCINYKPLLGTDGTKAIPWQTLIKQALQKKTEEDKGSQIQAAIYSLQALNRTIWSEYSAGFTPSRNTEKQVATQTRPQPTESDCNRHTKSDDWKDPCKWNESESDTNKKCSLDTKKAAEQATKAGTEGAAGAAAIEDPNCGQYTDPEKCSRAPGKPKEGKKSVCGWIDFIEGQGKS</sequence>
<dbReference type="VEuPathDB" id="TriTrypDB:Tb427_000086200"/>